<reference evidence="1" key="1">
    <citation type="submission" date="2018-07" db="EMBL/GenBank/DDBJ databases">
        <authorList>
            <consortium name="GenomeTrakr network: Whole genome sequencing for foodborne pathogen traceback"/>
        </authorList>
    </citation>
    <scope>NUCLEOTIDE SEQUENCE</scope>
    <source>
        <strain evidence="1">FDA00003859</strain>
    </source>
</reference>
<gene>
    <name evidence="1" type="ORF">AIE92_23055</name>
</gene>
<dbReference type="AlphaFoldDB" id="A0A625B2Q5"/>
<evidence type="ECO:0000313" key="1">
    <source>
        <dbReference type="EMBL" id="ECZ7967774.1"/>
    </source>
</evidence>
<protein>
    <submittedName>
        <fullName evidence="1">Lytic transglycosylase</fullName>
    </submittedName>
</protein>
<accession>A0A625B2Q5</accession>
<proteinExistence type="predicted"/>
<dbReference type="EMBL" id="AALHWM010000152">
    <property type="protein sequence ID" value="ECZ7967774.1"/>
    <property type="molecule type" value="Genomic_DNA"/>
</dbReference>
<organism evidence="1">
    <name type="scientific">Salmonella enteritidis</name>
    <dbReference type="NCBI Taxonomy" id="149539"/>
    <lineage>
        <taxon>Bacteria</taxon>
        <taxon>Pseudomonadati</taxon>
        <taxon>Pseudomonadota</taxon>
        <taxon>Gammaproteobacteria</taxon>
        <taxon>Enterobacterales</taxon>
        <taxon>Enterobacteriaceae</taxon>
        <taxon>Salmonella</taxon>
    </lineage>
</organism>
<comment type="caution">
    <text evidence="1">The sequence shown here is derived from an EMBL/GenBank/DDBJ whole genome shotgun (WGS) entry which is preliminary data.</text>
</comment>
<sequence length="25" mass="2968">LDYATDVHRIWIAIKQSKTRQTPAR</sequence>
<name>A0A625B2Q5_SALEN</name>
<feature type="non-terminal residue" evidence="1">
    <location>
        <position position="1"/>
    </location>
</feature>